<feature type="transmembrane region" description="Helical" evidence="2">
    <location>
        <begin position="17"/>
        <end position="39"/>
    </location>
</feature>
<evidence type="ECO:0000256" key="2">
    <source>
        <dbReference type="SAM" id="Phobius"/>
    </source>
</evidence>
<accession>A0A4U5MB83</accession>
<keyword evidence="1" id="KW-0862">Zinc</keyword>
<dbReference type="GO" id="GO:0008270">
    <property type="term" value="F:zinc ion binding"/>
    <property type="evidence" value="ECO:0007669"/>
    <property type="project" value="UniProtKB-KW"/>
</dbReference>
<dbReference type="SMART" id="SM00184">
    <property type="entry name" value="RING"/>
    <property type="match status" value="1"/>
</dbReference>
<evidence type="ECO:0000256" key="1">
    <source>
        <dbReference type="PROSITE-ProRule" id="PRU00175"/>
    </source>
</evidence>
<proteinExistence type="predicted"/>
<keyword evidence="2" id="KW-0472">Membrane</keyword>
<dbReference type="EMBL" id="RCHU01001203">
    <property type="protein sequence ID" value="TKR66401.1"/>
    <property type="molecule type" value="Genomic_DNA"/>
</dbReference>
<evidence type="ECO:0000313" key="4">
    <source>
        <dbReference type="EMBL" id="TKR66401.1"/>
    </source>
</evidence>
<evidence type="ECO:0000259" key="3">
    <source>
        <dbReference type="PROSITE" id="PS50089"/>
    </source>
</evidence>
<keyword evidence="1" id="KW-0479">Metal-binding</keyword>
<dbReference type="CDD" id="cd16461">
    <property type="entry name" value="RING-H2_EL5-like"/>
    <property type="match status" value="1"/>
</dbReference>
<dbReference type="InterPro" id="IPR013083">
    <property type="entry name" value="Znf_RING/FYVE/PHD"/>
</dbReference>
<sequence length="156" mass="17002">MDSSTDYNHTIHATSGYAVGMALGVLILIMAILIGACFCSSCVQEPAPSYPITNRGSSIASQGSVVIDIGLNEANLASYYKLLYSQAKLEHKDNDSQPFCCSICLGNYKDNDMLRLLPDCGHVFHLKCVDCWLRQHSTCPLCRKSLAPTPPPESSR</sequence>
<dbReference type="SUPFAM" id="SSF57850">
    <property type="entry name" value="RING/U-box"/>
    <property type="match status" value="1"/>
</dbReference>
<dbReference type="InterPro" id="IPR045899">
    <property type="entry name" value="ATL71-like"/>
</dbReference>
<organism evidence="4">
    <name type="scientific">Populus alba</name>
    <name type="common">White poplar</name>
    <dbReference type="NCBI Taxonomy" id="43335"/>
    <lineage>
        <taxon>Eukaryota</taxon>
        <taxon>Viridiplantae</taxon>
        <taxon>Streptophyta</taxon>
        <taxon>Embryophyta</taxon>
        <taxon>Tracheophyta</taxon>
        <taxon>Spermatophyta</taxon>
        <taxon>Magnoliopsida</taxon>
        <taxon>eudicotyledons</taxon>
        <taxon>Gunneridae</taxon>
        <taxon>Pentapetalae</taxon>
        <taxon>rosids</taxon>
        <taxon>fabids</taxon>
        <taxon>Malpighiales</taxon>
        <taxon>Salicaceae</taxon>
        <taxon>Saliceae</taxon>
        <taxon>Populus</taxon>
    </lineage>
</organism>
<comment type="caution">
    <text evidence="4">The sequence shown here is derived from an EMBL/GenBank/DDBJ whole genome shotgun (WGS) entry which is preliminary data.</text>
</comment>
<dbReference type="PANTHER" id="PTHR46719:SF7">
    <property type="entry name" value="RING-H2 FINGER PROTEIN ATL71-RELATED"/>
    <property type="match status" value="1"/>
</dbReference>
<dbReference type="STRING" id="43335.A0A4U5MB83"/>
<keyword evidence="2" id="KW-0812">Transmembrane</keyword>
<dbReference type="Gene3D" id="3.30.40.10">
    <property type="entry name" value="Zinc/RING finger domain, C3HC4 (zinc finger)"/>
    <property type="match status" value="1"/>
</dbReference>
<feature type="domain" description="RING-type" evidence="3">
    <location>
        <begin position="101"/>
        <end position="143"/>
    </location>
</feature>
<dbReference type="PROSITE" id="PS50089">
    <property type="entry name" value="ZF_RING_2"/>
    <property type="match status" value="1"/>
</dbReference>
<name>A0A4U5MB83_POPAL</name>
<reference evidence="4" key="1">
    <citation type="submission" date="2018-10" db="EMBL/GenBank/DDBJ databases">
        <title>Population genomic analysis revealed the cold adaptation of white poplar.</title>
        <authorList>
            <person name="Liu Y.-J."/>
        </authorList>
    </citation>
    <scope>NUCLEOTIDE SEQUENCE [LARGE SCALE GENOMIC DNA]</scope>
    <source>
        <strain evidence="4">PAL-ZL1</strain>
    </source>
</reference>
<dbReference type="AlphaFoldDB" id="A0A4U5MB83"/>
<dbReference type="Pfam" id="PF13639">
    <property type="entry name" value="zf-RING_2"/>
    <property type="match status" value="1"/>
</dbReference>
<dbReference type="InterPro" id="IPR001841">
    <property type="entry name" value="Znf_RING"/>
</dbReference>
<keyword evidence="1" id="KW-0863">Zinc-finger</keyword>
<protein>
    <recommendedName>
        <fullName evidence="3">RING-type domain-containing protein</fullName>
    </recommendedName>
</protein>
<dbReference type="PANTHER" id="PTHR46719">
    <property type="entry name" value="TRANSCRIPTION FACTOR C2H2 FAMILY-RELATED"/>
    <property type="match status" value="1"/>
</dbReference>
<keyword evidence="2" id="KW-1133">Transmembrane helix</keyword>
<gene>
    <name evidence="4" type="ORF">D5086_0000310910</name>
</gene>